<proteinExistence type="predicted"/>
<name>A0A0V1HAK4_9BILA</name>
<keyword evidence="2" id="KW-1185">Reference proteome</keyword>
<gene>
    <name evidence="1" type="ORF">T11_10116</name>
</gene>
<reference evidence="1 2" key="1">
    <citation type="submission" date="2015-01" db="EMBL/GenBank/DDBJ databases">
        <title>Evolution of Trichinella species and genotypes.</title>
        <authorList>
            <person name="Korhonen P.K."/>
            <person name="Edoardo P."/>
            <person name="Giuseppe L.R."/>
            <person name="Gasser R.B."/>
        </authorList>
    </citation>
    <scope>NUCLEOTIDE SEQUENCE [LARGE SCALE GENOMIC DNA]</scope>
    <source>
        <strain evidence="1">ISS1029</strain>
    </source>
</reference>
<dbReference type="AlphaFoldDB" id="A0A0V1HAK4"/>
<dbReference type="Proteomes" id="UP000055024">
    <property type="component" value="Unassembled WGS sequence"/>
</dbReference>
<organism evidence="1 2">
    <name type="scientific">Trichinella zimbabwensis</name>
    <dbReference type="NCBI Taxonomy" id="268475"/>
    <lineage>
        <taxon>Eukaryota</taxon>
        <taxon>Metazoa</taxon>
        <taxon>Ecdysozoa</taxon>
        <taxon>Nematoda</taxon>
        <taxon>Enoplea</taxon>
        <taxon>Dorylaimia</taxon>
        <taxon>Trichinellida</taxon>
        <taxon>Trichinellidae</taxon>
        <taxon>Trichinella</taxon>
    </lineage>
</organism>
<sequence>MNRYSTTLLLDNAITSLTKLFISKLIEFYSLKLPNQLDELYLKSESHLVKCTWNLGRIFVHLSKVENYAEFELNFVVPALLGDLQFGLSLSDLCCFRENMTKLSLDLRQLPCE</sequence>
<protein>
    <submittedName>
        <fullName evidence="1">Uncharacterized protein</fullName>
    </submittedName>
</protein>
<comment type="caution">
    <text evidence="1">The sequence shown here is derived from an EMBL/GenBank/DDBJ whole genome shotgun (WGS) entry which is preliminary data.</text>
</comment>
<evidence type="ECO:0000313" key="2">
    <source>
        <dbReference type="Proteomes" id="UP000055024"/>
    </source>
</evidence>
<accession>A0A0V1HAK4</accession>
<evidence type="ECO:0000313" key="1">
    <source>
        <dbReference type="EMBL" id="KRZ07354.1"/>
    </source>
</evidence>
<dbReference type="EMBL" id="JYDP01000103">
    <property type="protein sequence ID" value="KRZ07354.1"/>
    <property type="molecule type" value="Genomic_DNA"/>
</dbReference>